<dbReference type="Proteomes" id="UP000317557">
    <property type="component" value="Unassembled WGS sequence"/>
</dbReference>
<dbReference type="InterPro" id="IPR011250">
    <property type="entry name" value="OMP/PagP_B-barrel"/>
</dbReference>
<gene>
    <name evidence="3" type="ORF">SAMN06265219_105137</name>
</gene>
<protein>
    <submittedName>
        <fullName evidence="3">Outer membrane protein beta-barrel domain-containing protein</fullName>
    </submittedName>
</protein>
<sequence>MKKAISGIVLGLFLLAGSTAHAQMMPQFGVKGGLNYSTFNNTENTEYKAGALAGVFANFKVPNSPMAVQPEVLYAQYGSNFEDTDAKLSIDYIQIPVLAKFAFGPSESTVVPEVFFGPYAGFKVNSEVEGDEFTVETDDFFESTDFGVAVGAGVNISQVSLEFRYTAGLTNVVANSTFEDNQKNGAFSLTAGISF</sequence>
<feature type="domain" description="Outer membrane protein beta-barrel" evidence="2">
    <location>
        <begin position="27"/>
        <end position="172"/>
    </location>
</feature>
<accession>A0A521CGK3</accession>
<evidence type="ECO:0000259" key="2">
    <source>
        <dbReference type="Pfam" id="PF13568"/>
    </source>
</evidence>
<evidence type="ECO:0000256" key="1">
    <source>
        <dbReference type="SAM" id="SignalP"/>
    </source>
</evidence>
<dbReference type="RefSeq" id="WP_185957209.1">
    <property type="nucleotide sequence ID" value="NZ_FXTP01000005.1"/>
</dbReference>
<keyword evidence="4" id="KW-1185">Reference proteome</keyword>
<dbReference type="InterPro" id="IPR025665">
    <property type="entry name" value="Beta-barrel_OMP_2"/>
</dbReference>
<keyword evidence="1" id="KW-0732">Signal</keyword>
<dbReference type="Pfam" id="PF13568">
    <property type="entry name" value="OMP_b-brl_2"/>
    <property type="match status" value="1"/>
</dbReference>
<dbReference type="AlphaFoldDB" id="A0A521CGK3"/>
<evidence type="ECO:0000313" key="3">
    <source>
        <dbReference type="EMBL" id="SMO58549.1"/>
    </source>
</evidence>
<proteinExistence type="predicted"/>
<organism evidence="3 4">
    <name type="scientific">Gracilimonas mengyeensis</name>
    <dbReference type="NCBI Taxonomy" id="1302730"/>
    <lineage>
        <taxon>Bacteria</taxon>
        <taxon>Pseudomonadati</taxon>
        <taxon>Balneolota</taxon>
        <taxon>Balneolia</taxon>
        <taxon>Balneolales</taxon>
        <taxon>Balneolaceae</taxon>
        <taxon>Gracilimonas</taxon>
    </lineage>
</organism>
<name>A0A521CGK3_9BACT</name>
<evidence type="ECO:0000313" key="4">
    <source>
        <dbReference type="Proteomes" id="UP000317557"/>
    </source>
</evidence>
<dbReference type="SUPFAM" id="SSF56925">
    <property type="entry name" value="OMPA-like"/>
    <property type="match status" value="1"/>
</dbReference>
<feature type="signal peptide" evidence="1">
    <location>
        <begin position="1"/>
        <end position="22"/>
    </location>
</feature>
<reference evidence="3 4" key="1">
    <citation type="submission" date="2017-05" db="EMBL/GenBank/DDBJ databases">
        <authorList>
            <person name="Varghese N."/>
            <person name="Submissions S."/>
        </authorList>
    </citation>
    <scope>NUCLEOTIDE SEQUENCE [LARGE SCALE GENOMIC DNA]</scope>
    <source>
        <strain evidence="3 4">DSM 21985</strain>
    </source>
</reference>
<feature type="chain" id="PRO_5022197344" evidence="1">
    <location>
        <begin position="23"/>
        <end position="195"/>
    </location>
</feature>
<dbReference type="EMBL" id="FXTP01000005">
    <property type="protein sequence ID" value="SMO58549.1"/>
    <property type="molecule type" value="Genomic_DNA"/>
</dbReference>